<keyword evidence="1" id="KW-0472">Membrane</keyword>
<keyword evidence="3" id="KW-1185">Reference proteome</keyword>
<comment type="caution">
    <text evidence="2">The sequence shown here is derived from an EMBL/GenBank/DDBJ whole genome shotgun (WGS) entry which is preliminary data.</text>
</comment>
<reference evidence="2 3" key="1">
    <citation type="submission" date="2023-07" db="EMBL/GenBank/DDBJ databases">
        <title>Genomic Encyclopedia of Type Strains, Phase IV (KMG-IV): sequencing the most valuable type-strain genomes for metagenomic binning, comparative biology and taxonomic classification.</title>
        <authorList>
            <person name="Goeker M."/>
        </authorList>
    </citation>
    <scope>NUCLEOTIDE SEQUENCE [LARGE SCALE GENOMIC DNA]</scope>
    <source>
        <strain evidence="2 3">B6-8</strain>
    </source>
</reference>
<dbReference type="EMBL" id="JAUSVO010000001">
    <property type="protein sequence ID" value="MDQ0436316.1"/>
    <property type="molecule type" value="Genomic_DNA"/>
</dbReference>
<accession>A0ABU0H4B3</accession>
<evidence type="ECO:0000313" key="3">
    <source>
        <dbReference type="Proteomes" id="UP001241603"/>
    </source>
</evidence>
<name>A0ABU0H4B3_9HYPH</name>
<keyword evidence="1" id="KW-1133">Transmembrane helix</keyword>
<evidence type="ECO:0000256" key="1">
    <source>
        <dbReference type="SAM" id="Phobius"/>
    </source>
</evidence>
<protein>
    <recommendedName>
        <fullName evidence="4">Transmembrane protein</fullName>
    </recommendedName>
</protein>
<evidence type="ECO:0008006" key="4">
    <source>
        <dbReference type="Google" id="ProtNLM"/>
    </source>
</evidence>
<feature type="transmembrane region" description="Helical" evidence="1">
    <location>
        <begin position="108"/>
        <end position="132"/>
    </location>
</feature>
<evidence type="ECO:0000313" key="2">
    <source>
        <dbReference type="EMBL" id="MDQ0436316.1"/>
    </source>
</evidence>
<sequence>MPTGVAIAKPASACKAQKAEIHSSSPKGAGYSRAIGWTPSCARPIYALYSLQSAAVSVNLSTCGHPGATTTSSRSLENKNPMPSIRFGKRSIKLPDSRLLRVGLGGTFIAGGLFSFLPVLGIWMLPVGLIILSHDFPRIRRFRRQWEVKISRRWARFRGRSTAANSRAA</sequence>
<keyword evidence="1" id="KW-0812">Transmembrane</keyword>
<proteinExistence type="predicted"/>
<organism evidence="2 3">
    <name type="scientific">Kaistia dalseonensis</name>
    <dbReference type="NCBI Taxonomy" id="410840"/>
    <lineage>
        <taxon>Bacteria</taxon>
        <taxon>Pseudomonadati</taxon>
        <taxon>Pseudomonadota</taxon>
        <taxon>Alphaproteobacteria</taxon>
        <taxon>Hyphomicrobiales</taxon>
        <taxon>Kaistiaceae</taxon>
        <taxon>Kaistia</taxon>
    </lineage>
</organism>
<gene>
    <name evidence="2" type="ORF">QO014_000686</name>
</gene>
<dbReference type="Proteomes" id="UP001241603">
    <property type="component" value="Unassembled WGS sequence"/>
</dbReference>